<name>A0A388TDJ5_TERA1</name>
<dbReference type="EMBL" id="BGZN01000131">
    <property type="protein sequence ID" value="GBR75019.1"/>
    <property type="molecule type" value="Genomic_DNA"/>
</dbReference>
<evidence type="ECO:0000313" key="2">
    <source>
        <dbReference type="Proteomes" id="UP000269352"/>
    </source>
</evidence>
<reference evidence="1 2" key="1">
    <citation type="journal article" date="2019" name="ISME J.">
        <title>Genome analyses of uncultured TG2/ZB3 bacteria in 'Margulisbacteria' specifically attached to ectosymbiotic spirochetes of protists in the termite gut.</title>
        <authorList>
            <person name="Utami Y.D."/>
            <person name="Kuwahara H."/>
            <person name="Igai K."/>
            <person name="Murakami T."/>
            <person name="Sugaya K."/>
            <person name="Morikawa T."/>
            <person name="Nagura Y."/>
            <person name="Yuki M."/>
            <person name="Deevong P."/>
            <person name="Inoue T."/>
            <person name="Kihara K."/>
            <person name="Lo N."/>
            <person name="Yamada A."/>
            <person name="Ohkuma M."/>
            <person name="Hongoh Y."/>
        </authorList>
    </citation>
    <scope>NUCLEOTIDE SEQUENCE [LARGE SCALE GENOMIC DNA]</scope>
    <source>
        <strain evidence="1">NkOx7-01</strain>
    </source>
</reference>
<dbReference type="InterPro" id="IPR008969">
    <property type="entry name" value="CarboxyPept-like_regulatory"/>
</dbReference>
<protein>
    <submittedName>
        <fullName evidence="1">Protein containing carboxypeptidase regulatory-like domain</fullName>
    </submittedName>
</protein>
<comment type="caution">
    <text evidence="1">The sequence shown here is derived from an EMBL/GenBank/DDBJ whole genome shotgun (WGS) entry which is preliminary data.</text>
</comment>
<dbReference type="SUPFAM" id="SSF49464">
    <property type="entry name" value="Carboxypeptidase regulatory domain-like"/>
    <property type="match status" value="2"/>
</dbReference>
<dbReference type="Gene3D" id="2.60.40.4070">
    <property type="match status" value="1"/>
</dbReference>
<dbReference type="AlphaFoldDB" id="A0A388TDJ5"/>
<organism evidence="1 2">
    <name type="scientific">Termititenax aidoneus</name>
    <dbReference type="NCBI Taxonomy" id="2218524"/>
    <lineage>
        <taxon>Bacteria</taxon>
        <taxon>Bacillati</taxon>
        <taxon>Candidatus Margulisiibacteriota</taxon>
        <taxon>Candidatus Termititenacia</taxon>
        <taxon>Candidatus Termititenacales</taxon>
        <taxon>Candidatus Termititenacaceae</taxon>
        <taxon>Candidatus Termititenax</taxon>
    </lineage>
</organism>
<dbReference type="Proteomes" id="UP000269352">
    <property type="component" value="Unassembled WGS sequence"/>
</dbReference>
<accession>A0A388TDJ5</accession>
<dbReference type="Gene3D" id="2.60.40.1120">
    <property type="entry name" value="Carboxypeptidase-like, regulatory domain"/>
    <property type="match status" value="3"/>
</dbReference>
<dbReference type="GO" id="GO:0004180">
    <property type="term" value="F:carboxypeptidase activity"/>
    <property type="evidence" value="ECO:0007669"/>
    <property type="project" value="UniProtKB-KW"/>
</dbReference>
<sequence>GAYEIRGTGNVTVNIRAATGNYIAAEINQTTLAPGNTYTHNFDLTLGAEISGRVTANGSGTVTISVQDINGDWETYVTRDGTGDYTIPRVPAGLWLVYAQQDGCVAEYFGETASTGNASRINLPAGQITENINIEIDREWTIAGYVKKSDNSPVQDAEVDVWKNLGTWDFIGRAKTDTSGCYIVTGGYNNIDVYVRVSADGYETKYYQDKYTIAEANTINMLPGVPTANINFILSKVWKVAGNVQDAHGNPLSGVKVSLIDATNTQNIIGFYTTEASGEYQFVSINEVAQQLFLLVEKDNYVPSSSVAFLVALGNSVNIYFELPLIAAPVQPLPAGQSVLDTLKSGPNPADPEKGPIHIGFILDGAARARVKVYTLSGELVFQDDQRFPPGYNEFVWSGANLYDRRLPNGVYLAYVEIDTGQEKLRKVLKIAILR</sequence>
<keyword evidence="2" id="KW-1185">Reference proteome</keyword>
<proteinExistence type="predicted"/>
<feature type="non-terminal residue" evidence="1">
    <location>
        <position position="1"/>
    </location>
</feature>
<gene>
    <name evidence="1" type="ORF">NO1_2087</name>
</gene>
<evidence type="ECO:0000313" key="1">
    <source>
        <dbReference type="EMBL" id="GBR75019.1"/>
    </source>
</evidence>